<evidence type="ECO:0000256" key="3">
    <source>
        <dbReference type="ARBA" id="ARBA00022692"/>
    </source>
</evidence>
<dbReference type="PANTHER" id="PTHR48006">
    <property type="entry name" value="LEUCINE-RICH REPEAT-CONTAINING PROTEIN DDB_G0281931-RELATED"/>
    <property type="match status" value="1"/>
</dbReference>
<evidence type="ECO:0000313" key="10">
    <source>
        <dbReference type="Proteomes" id="UP000008311"/>
    </source>
</evidence>
<evidence type="ECO:0000256" key="2">
    <source>
        <dbReference type="ARBA" id="ARBA00022614"/>
    </source>
</evidence>
<evidence type="ECO:0000259" key="8">
    <source>
        <dbReference type="PROSITE" id="PS50011"/>
    </source>
</evidence>
<dbReference type="GO" id="GO:0005886">
    <property type="term" value="C:plasma membrane"/>
    <property type="evidence" value="ECO:0000318"/>
    <property type="project" value="GO_Central"/>
</dbReference>
<dbReference type="eggNOG" id="ENOG502QSN5">
    <property type="taxonomic scope" value="Eukaryota"/>
</dbReference>
<evidence type="ECO:0000256" key="6">
    <source>
        <dbReference type="ARBA" id="ARBA00023136"/>
    </source>
</evidence>
<keyword evidence="9" id="KW-0418">Kinase</keyword>
<dbReference type="InterPro" id="IPR001245">
    <property type="entry name" value="Ser-Thr/Tyr_kinase_cat_dom"/>
</dbReference>
<dbReference type="InterPro" id="IPR011009">
    <property type="entry name" value="Kinase-like_dom_sf"/>
</dbReference>
<keyword evidence="10" id="KW-1185">Reference proteome</keyword>
<dbReference type="EMBL" id="EQ973893">
    <property type="protein sequence ID" value="EEF39903.1"/>
    <property type="molecule type" value="Genomic_DNA"/>
</dbReference>
<dbReference type="GO" id="GO:0004672">
    <property type="term" value="F:protein kinase activity"/>
    <property type="evidence" value="ECO:0000318"/>
    <property type="project" value="GO_Central"/>
</dbReference>
<dbReference type="Pfam" id="PF00560">
    <property type="entry name" value="LRR_1"/>
    <property type="match status" value="1"/>
</dbReference>
<evidence type="ECO:0000256" key="7">
    <source>
        <dbReference type="SAM" id="Phobius"/>
    </source>
</evidence>
<dbReference type="SUPFAM" id="SSF56112">
    <property type="entry name" value="Protein kinase-like (PK-like)"/>
    <property type="match status" value="1"/>
</dbReference>
<name>B9S8U2_RICCO</name>
<dbReference type="CDD" id="cd12087">
    <property type="entry name" value="TM_EGFR-like"/>
    <property type="match status" value="1"/>
</dbReference>
<keyword evidence="9" id="KW-0808">Transferase</keyword>
<keyword evidence="5 7" id="KW-1133">Transmembrane helix</keyword>
<dbReference type="Proteomes" id="UP000008311">
    <property type="component" value="Unassembled WGS sequence"/>
</dbReference>
<dbReference type="FunFam" id="1.10.510.10:FF:000513">
    <property type="entry name" value="Protein NSP-INTERACTING KINASE 2"/>
    <property type="match status" value="1"/>
</dbReference>
<feature type="transmembrane region" description="Helical" evidence="7">
    <location>
        <begin position="286"/>
        <end position="310"/>
    </location>
</feature>
<dbReference type="InterPro" id="IPR032675">
    <property type="entry name" value="LRR_dom_sf"/>
</dbReference>
<dbReference type="Pfam" id="PF07714">
    <property type="entry name" value="PK_Tyr_Ser-Thr"/>
    <property type="match status" value="1"/>
</dbReference>
<keyword evidence="6 7" id="KW-0472">Membrane</keyword>
<dbReference type="FunFam" id="3.30.200.20:FF:000371">
    <property type="entry name" value="Protein NSP-INTERACTING KINASE 2"/>
    <property type="match status" value="1"/>
</dbReference>
<accession>B9S8U2</accession>
<evidence type="ECO:0000256" key="5">
    <source>
        <dbReference type="ARBA" id="ARBA00022989"/>
    </source>
</evidence>
<evidence type="ECO:0000256" key="1">
    <source>
        <dbReference type="ARBA" id="ARBA00004479"/>
    </source>
</evidence>
<comment type="subcellular location">
    <subcellularLocation>
        <location evidence="1">Membrane</location>
        <topology evidence="1">Single-pass type I membrane protein</topology>
    </subcellularLocation>
</comment>
<dbReference type="PANTHER" id="PTHR48006:SF28">
    <property type="entry name" value="LEUCINE-RICH REPEAT PROTEIN KINASE FAMILY PROTEIN"/>
    <property type="match status" value="1"/>
</dbReference>
<keyword evidence="4" id="KW-0677">Repeat</keyword>
<sequence>MSHIRPYCKADCTIAFYVLYLSLTTHLTVIMDQKLEPSISTLIIDPHWMLWGVACNGQGNVANISLQGKGLSGQITGCSRWAQEFDLIPKEIAQLTELSDLYPNVNNLSAEIPRQIGNMSNLQVLQLCYNKLTGSIPTQLGSLRKLNVLALQYNQLTSAIPASLGDLKFLTRLDLSFNGLFGSVPVKLATAPMLQVLDIRNNSLSGNLPAALRRLDNGFQYDNNPDVCGIGFPNLETCTASGNLNPNRPEPFKPNGTLQRDIPESANFTSNCGQTHCSNSSKNPQFGIIFGVIGVFIVLTIIVIFTFTWYCRQKQKIGSAFDASDGRLSTDQAKKLEYSNGWDPLAIGQNKNGLSQEFLESFMFNLEEVERATQCFSEVNLLGKSNFCATYKGILRDGSVVAVKCITKTSCKSDEADFLKGLKILTSLKHENLVRLRGFCCSKGRGECFLIYDFVQNGNLLQYLDVKEGTERVLEWSTRVSIINGIAKGIGYLHGNKGSKRALFHQNISAEKVFIDIRYNPLLSDSGLHKLLADDIVFSILKASAAMGYLAPEYTTTGRFTEKSDVYSFGMIVLQILSGKRNITAMILHAVESCKVELFIDAKLEGKFSELEAIELGKLALLCTHESPDQRPTVETVLREVSGFTVAP</sequence>
<dbReference type="InParanoid" id="B9S8U2"/>
<dbReference type="AlphaFoldDB" id="B9S8U2"/>
<dbReference type="FunCoup" id="B9S8U2">
    <property type="interactions" value="726"/>
</dbReference>
<dbReference type="Pfam" id="PF13855">
    <property type="entry name" value="LRR_8"/>
    <property type="match status" value="1"/>
</dbReference>
<dbReference type="Gene3D" id="3.80.10.10">
    <property type="entry name" value="Ribonuclease Inhibitor"/>
    <property type="match status" value="1"/>
</dbReference>
<keyword evidence="3 7" id="KW-0812">Transmembrane</keyword>
<gene>
    <name evidence="9" type="ORF">RCOM_0835970</name>
</gene>
<dbReference type="InterPro" id="IPR051824">
    <property type="entry name" value="LRR_Rcpt-Like_S/T_Kinase"/>
</dbReference>
<keyword evidence="9" id="KW-0675">Receptor</keyword>
<dbReference type="InterPro" id="IPR001611">
    <property type="entry name" value="Leu-rich_rpt"/>
</dbReference>
<dbReference type="InterPro" id="IPR000719">
    <property type="entry name" value="Prot_kinase_dom"/>
</dbReference>
<evidence type="ECO:0000256" key="4">
    <source>
        <dbReference type="ARBA" id="ARBA00022737"/>
    </source>
</evidence>
<dbReference type="Gene3D" id="3.30.200.20">
    <property type="entry name" value="Phosphorylase Kinase, domain 1"/>
    <property type="match status" value="1"/>
</dbReference>
<dbReference type="FunFam" id="3.80.10.10:FF:000562">
    <property type="entry name" value="Protein NSP-INTERACTING KINASE 2"/>
    <property type="match status" value="1"/>
</dbReference>
<protein>
    <submittedName>
        <fullName evidence="9">Leucine rich repeat receptor kinase, putative</fullName>
    </submittedName>
</protein>
<feature type="domain" description="Protein kinase" evidence="8">
    <location>
        <begin position="376"/>
        <end position="645"/>
    </location>
</feature>
<dbReference type="GO" id="GO:0007165">
    <property type="term" value="P:signal transduction"/>
    <property type="evidence" value="ECO:0000318"/>
    <property type="project" value="GO_Central"/>
</dbReference>
<evidence type="ECO:0000313" key="9">
    <source>
        <dbReference type="EMBL" id="EEF39903.1"/>
    </source>
</evidence>
<dbReference type="Gene3D" id="1.10.510.10">
    <property type="entry name" value="Transferase(Phosphotransferase) domain 1"/>
    <property type="match status" value="1"/>
</dbReference>
<keyword evidence="2" id="KW-0433">Leucine-rich repeat</keyword>
<organism evidence="9 10">
    <name type="scientific">Ricinus communis</name>
    <name type="common">Castor bean</name>
    <dbReference type="NCBI Taxonomy" id="3988"/>
    <lineage>
        <taxon>Eukaryota</taxon>
        <taxon>Viridiplantae</taxon>
        <taxon>Streptophyta</taxon>
        <taxon>Embryophyta</taxon>
        <taxon>Tracheophyta</taxon>
        <taxon>Spermatophyta</taxon>
        <taxon>Magnoliopsida</taxon>
        <taxon>eudicotyledons</taxon>
        <taxon>Gunneridae</taxon>
        <taxon>Pentapetalae</taxon>
        <taxon>rosids</taxon>
        <taxon>fabids</taxon>
        <taxon>Malpighiales</taxon>
        <taxon>Euphorbiaceae</taxon>
        <taxon>Acalyphoideae</taxon>
        <taxon>Acalypheae</taxon>
        <taxon>Ricinus</taxon>
    </lineage>
</organism>
<dbReference type="CDD" id="cd14066">
    <property type="entry name" value="STKc_IRAK"/>
    <property type="match status" value="1"/>
</dbReference>
<dbReference type="PROSITE" id="PS50011">
    <property type="entry name" value="PROTEIN_KINASE_DOM"/>
    <property type="match status" value="1"/>
</dbReference>
<reference evidence="10" key="1">
    <citation type="journal article" date="2010" name="Nat. Biotechnol.">
        <title>Draft genome sequence of the oilseed species Ricinus communis.</title>
        <authorList>
            <person name="Chan A.P."/>
            <person name="Crabtree J."/>
            <person name="Zhao Q."/>
            <person name="Lorenzi H."/>
            <person name="Orvis J."/>
            <person name="Puiu D."/>
            <person name="Melake-Berhan A."/>
            <person name="Jones K.M."/>
            <person name="Redman J."/>
            <person name="Chen G."/>
            <person name="Cahoon E.B."/>
            <person name="Gedil M."/>
            <person name="Stanke M."/>
            <person name="Haas B.J."/>
            <person name="Wortman J.R."/>
            <person name="Fraser-Liggett C.M."/>
            <person name="Ravel J."/>
            <person name="Rabinowicz P.D."/>
        </authorList>
    </citation>
    <scope>NUCLEOTIDE SEQUENCE [LARGE SCALE GENOMIC DNA]</scope>
    <source>
        <strain evidence="10">cv. Hale</strain>
    </source>
</reference>
<proteinExistence type="predicted"/>
<dbReference type="GO" id="GO:0005524">
    <property type="term" value="F:ATP binding"/>
    <property type="evidence" value="ECO:0007669"/>
    <property type="project" value="InterPro"/>
</dbReference>
<dbReference type="SUPFAM" id="SSF52058">
    <property type="entry name" value="L domain-like"/>
    <property type="match status" value="1"/>
</dbReference>